<evidence type="ECO:0000259" key="2">
    <source>
        <dbReference type="Pfam" id="PF05699"/>
    </source>
</evidence>
<evidence type="ECO:0000313" key="4">
    <source>
        <dbReference type="Proteomes" id="UP000821853"/>
    </source>
</evidence>
<dbReference type="EMBL" id="JABSTR010000001">
    <property type="protein sequence ID" value="KAH9359959.1"/>
    <property type="molecule type" value="Genomic_DNA"/>
</dbReference>
<feature type="region of interest" description="Disordered" evidence="1">
    <location>
        <begin position="118"/>
        <end position="155"/>
    </location>
</feature>
<reference evidence="3 4" key="1">
    <citation type="journal article" date="2020" name="Cell">
        <title>Large-Scale Comparative Analyses of Tick Genomes Elucidate Their Genetic Diversity and Vector Capacities.</title>
        <authorList>
            <consortium name="Tick Genome and Microbiome Consortium (TIGMIC)"/>
            <person name="Jia N."/>
            <person name="Wang J."/>
            <person name="Shi W."/>
            <person name="Du L."/>
            <person name="Sun Y."/>
            <person name="Zhan W."/>
            <person name="Jiang J.F."/>
            <person name="Wang Q."/>
            <person name="Zhang B."/>
            <person name="Ji P."/>
            <person name="Bell-Sakyi L."/>
            <person name="Cui X.M."/>
            <person name="Yuan T.T."/>
            <person name="Jiang B.G."/>
            <person name="Yang W.F."/>
            <person name="Lam T.T."/>
            <person name="Chang Q.C."/>
            <person name="Ding S.J."/>
            <person name="Wang X.J."/>
            <person name="Zhu J.G."/>
            <person name="Ruan X.D."/>
            <person name="Zhao L."/>
            <person name="Wei J.T."/>
            <person name="Ye R.Z."/>
            <person name="Que T.C."/>
            <person name="Du C.H."/>
            <person name="Zhou Y.H."/>
            <person name="Cheng J.X."/>
            <person name="Dai P.F."/>
            <person name="Guo W.B."/>
            <person name="Han X.H."/>
            <person name="Huang E.J."/>
            <person name="Li L.F."/>
            <person name="Wei W."/>
            <person name="Gao Y.C."/>
            <person name="Liu J.Z."/>
            <person name="Shao H.Z."/>
            <person name="Wang X."/>
            <person name="Wang C.C."/>
            <person name="Yang T.C."/>
            <person name="Huo Q.B."/>
            <person name="Li W."/>
            <person name="Chen H.Y."/>
            <person name="Chen S.E."/>
            <person name="Zhou L.G."/>
            <person name="Ni X.B."/>
            <person name="Tian J.H."/>
            <person name="Sheng Y."/>
            <person name="Liu T."/>
            <person name="Pan Y.S."/>
            <person name="Xia L.Y."/>
            <person name="Li J."/>
            <person name="Zhao F."/>
            <person name="Cao W.C."/>
        </authorList>
    </citation>
    <scope>NUCLEOTIDE SEQUENCE [LARGE SCALE GENOMIC DNA]</scope>
    <source>
        <strain evidence="3">HaeL-2018</strain>
    </source>
</reference>
<sequence length="245" mass="27539">MEQVTCLIDEWHSLHCRPVVDGASSHSTSVDSYWASLLATDSAKYPLLSVLVRAMLPLPHRNADCERGFSESKHILDNRSSLAITTINRIHQVKSYLKRYESEPSRVQLTRELAGQVSQKFTQSLRGAPKTRNRRPGGTKRKPSPANQSTVEKKRKLCDEKEMLEKRLESSKAMLERAQGLIKSGVTRRNMDDVECGQVLLSEANSSLAGNMAKLAAVNEELQQLKNVVQWGHLFISNKQVVIIF</sequence>
<proteinExistence type="predicted"/>
<feature type="domain" description="HAT C-terminal dimerisation" evidence="2">
    <location>
        <begin position="32"/>
        <end position="90"/>
    </location>
</feature>
<gene>
    <name evidence="3" type="ORF">HPB48_022508</name>
</gene>
<dbReference type="Pfam" id="PF05699">
    <property type="entry name" value="Dimer_Tnp_hAT"/>
    <property type="match status" value="1"/>
</dbReference>
<dbReference type="Proteomes" id="UP000821853">
    <property type="component" value="Chromosome 1"/>
</dbReference>
<protein>
    <recommendedName>
        <fullName evidence="2">HAT C-terminal dimerisation domain-containing protein</fullName>
    </recommendedName>
</protein>
<comment type="caution">
    <text evidence="3">The sequence shown here is derived from an EMBL/GenBank/DDBJ whole genome shotgun (WGS) entry which is preliminary data.</text>
</comment>
<dbReference type="InterPro" id="IPR008906">
    <property type="entry name" value="HATC_C_dom"/>
</dbReference>
<evidence type="ECO:0000313" key="3">
    <source>
        <dbReference type="EMBL" id="KAH9359959.1"/>
    </source>
</evidence>
<dbReference type="VEuPathDB" id="VectorBase:HLOH_054246"/>
<keyword evidence="4" id="KW-1185">Reference proteome</keyword>
<dbReference type="GO" id="GO:0046983">
    <property type="term" value="F:protein dimerization activity"/>
    <property type="evidence" value="ECO:0007669"/>
    <property type="project" value="InterPro"/>
</dbReference>
<name>A0A9J6FB72_HAELO</name>
<evidence type="ECO:0000256" key="1">
    <source>
        <dbReference type="SAM" id="MobiDB-lite"/>
    </source>
</evidence>
<organism evidence="3 4">
    <name type="scientific">Haemaphysalis longicornis</name>
    <name type="common">Bush tick</name>
    <dbReference type="NCBI Taxonomy" id="44386"/>
    <lineage>
        <taxon>Eukaryota</taxon>
        <taxon>Metazoa</taxon>
        <taxon>Ecdysozoa</taxon>
        <taxon>Arthropoda</taxon>
        <taxon>Chelicerata</taxon>
        <taxon>Arachnida</taxon>
        <taxon>Acari</taxon>
        <taxon>Parasitiformes</taxon>
        <taxon>Ixodida</taxon>
        <taxon>Ixodoidea</taxon>
        <taxon>Ixodidae</taxon>
        <taxon>Haemaphysalinae</taxon>
        <taxon>Haemaphysalis</taxon>
    </lineage>
</organism>
<dbReference type="AlphaFoldDB" id="A0A9J6FB72"/>
<accession>A0A9J6FB72</accession>
<dbReference type="OrthoDB" id="6673474at2759"/>
<feature type="compositionally biased region" description="Basic residues" evidence="1">
    <location>
        <begin position="129"/>
        <end position="143"/>
    </location>
</feature>